<dbReference type="Pfam" id="PF00753">
    <property type="entry name" value="Lactamase_B"/>
    <property type="match status" value="1"/>
</dbReference>
<name>A0A317G713_BUTFI</name>
<dbReference type="InterPro" id="IPR001279">
    <property type="entry name" value="Metallo-B-lactamas"/>
</dbReference>
<sequence length="263" mass="30155">MFEDKTLYVKQLKPYLYLFDENHECTGYLVIGDKKAALIDTMMGYHNYKEEIRKITDKPVMVINTHGHPDHIYGDVFFDEAYISPGDLDLAIDACKDPEFVEVCEEEGFSMPPFKEIKGGDVVDLGGKTLEVYDIPGHTPGGILLLLKEDRILFTGDAINHHLWLQLPHTVPYEQCIEGIDKVLFLEKEADVILHGHARDYDDISLMRCVRDAIQEILDGKNDADTDYTWFMGVCKQHPFKVESGKHYQQEDHVIVYDQSKLS</sequence>
<reference evidence="2 3" key="1">
    <citation type="submission" date="2017-09" db="EMBL/GenBank/DDBJ databases">
        <title>High-quality draft genome sequence of Butyrivibrio fibrisolvens INBov1, isolated from cow rumen.</title>
        <authorList>
            <person name="Rodriguez Hernaez J."/>
            <person name="Rivarola M."/>
            <person name="Paniego N."/>
            <person name="Cravero S."/>
            <person name="Ceron Cucchi M."/>
            <person name="Martinez M.C."/>
        </authorList>
    </citation>
    <scope>NUCLEOTIDE SEQUENCE [LARGE SCALE GENOMIC DNA]</scope>
    <source>
        <strain evidence="2 3">INBov1</strain>
    </source>
</reference>
<evidence type="ECO:0000313" key="2">
    <source>
        <dbReference type="EMBL" id="PWT28360.1"/>
    </source>
</evidence>
<dbReference type="PANTHER" id="PTHR42951">
    <property type="entry name" value="METALLO-BETA-LACTAMASE DOMAIN-CONTAINING"/>
    <property type="match status" value="1"/>
</dbReference>
<evidence type="ECO:0000259" key="1">
    <source>
        <dbReference type="SMART" id="SM00849"/>
    </source>
</evidence>
<keyword evidence="2" id="KW-0378">Hydrolase</keyword>
<dbReference type="Proteomes" id="UP000245488">
    <property type="component" value="Chromosome"/>
</dbReference>
<dbReference type="EMBL" id="NXNG01000001">
    <property type="protein sequence ID" value="PWT28360.1"/>
    <property type="molecule type" value="Genomic_DNA"/>
</dbReference>
<evidence type="ECO:0000313" key="3">
    <source>
        <dbReference type="Proteomes" id="UP000245488"/>
    </source>
</evidence>
<dbReference type="InterPro" id="IPR050855">
    <property type="entry name" value="NDM-1-like"/>
</dbReference>
<dbReference type="InterPro" id="IPR036866">
    <property type="entry name" value="RibonucZ/Hydroxyglut_hydro"/>
</dbReference>
<dbReference type="GO" id="GO:0016787">
    <property type="term" value="F:hydrolase activity"/>
    <property type="evidence" value="ECO:0007669"/>
    <property type="project" value="UniProtKB-KW"/>
</dbReference>
<dbReference type="SMART" id="SM00849">
    <property type="entry name" value="Lactamase_B"/>
    <property type="match status" value="1"/>
</dbReference>
<dbReference type="AlphaFoldDB" id="A0A317G713"/>
<protein>
    <submittedName>
        <fullName evidence="2">MBL fold metallo-hydrolase</fullName>
    </submittedName>
</protein>
<organism evidence="2 3">
    <name type="scientific">Butyrivibrio fibrisolvens</name>
    <dbReference type="NCBI Taxonomy" id="831"/>
    <lineage>
        <taxon>Bacteria</taxon>
        <taxon>Bacillati</taxon>
        <taxon>Bacillota</taxon>
        <taxon>Clostridia</taxon>
        <taxon>Lachnospirales</taxon>
        <taxon>Lachnospiraceae</taxon>
        <taxon>Butyrivibrio</taxon>
    </lineage>
</organism>
<keyword evidence="3" id="KW-1185">Reference proteome</keyword>
<dbReference type="Gene3D" id="3.60.15.10">
    <property type="entry name" value="Ribonuclease Z/Hydroxyacylglutathione hydrolase-like"/>
    <property type="match status" value="1"/>
</dbReference>
<dbReference type="SUPFAM" id="SSF56281">
    <property type="entry name" value="Metallo-hydrolase/oxidoreductase"/>
    <property type="match status" value="1"/>
</dbReference>
<accession>A0A317G713</accession>
<proteinExistence type="predicted"/>
<gene>
    <name evidence="2" type="ORF">CPT75_15145</name>
</gene>
<feature type="domain" description="Metallo-beta-lactamase" evidence="1">
    <location>
        <begin position="24"/>
        <end position="197"/>
    </location>
</feature>
<dbReference type="RefSeq" id="WP_110073558.1">
    <property type="nucleotide sequence ID" value="NZ_CM009896.1"/>
</dbReference>
<comment type="caution">
    <text evidence="2">The sequence shown here is derived from an EMBL/GenBank/DDBJ whole genome shotgun (WGS) entry which is preliminary data.</text>
</comment>
<dbReference type="PANTHER" id="PTHR42951:SF22">
    <property type="entry name" value="METALLO BETA-LACTAMASE SUPERFAMILY LIPOPROTEIN"/>
    <property type="match status" value="1"/>
</dbReference>